<sequence>MDLILWLSIIGALLVGVSMHRIERSKNAKKRHKSRGRMRTRRIR</sequence>
<proteinExistence type="predicted"/>
<feature type="region of interest" description="Disordered" evidence="1">
    <location>
        <begin position="24"/>
        <end position="44"/>
    </location>
</feature>
<keyword evidence="3" id="KW-1185">Reference proteome</keyword>
<dbReference type="RefSeq" id="WP_256497873.1">
    <property type="nucleotide sequence ID" value="NZ_RAPK01000011.1"/>
</dbReference>
<protein>
    <submittedName>
        <fullName evidence="2">Uncharacterized protein</fullName>
    </submittedName>
</protein>
<comment type="caution">
    <text evidence="2">The sequence shown here is derived from an EMBL/GenBank/DDBJ whole genome shotgun (WGS) entry which is preliminary data.</text>
</comment>
<dbReference type="EMBL" id="RAPK01000011">
    <property type="protein sequence ID" value="RKD69508.1"/>
    <property type="molecule type" value="Genomic_DNA"/>
</dbReference>
<reference evidence="2 3" key="1">
    <citation type="submission" date="2018-09" db="EMBL/GenBank/DDBJ databases">
        <title>Genomic Encyclopedia of Archaeal and Bacterial Type Strains, Phase II (KMG-II): from individual species to whole genera.</title>
        <authorList>
            <person name="Goeker M."/>
        </authorList>
    </citation>
    <scope>NUCLEOTIDE SEQUENCE [LARGE SCALE GENOMIC DNA]</scope>
    <source>
        <strain evidence="2 3">DSM 17008</strain>
    </source>
</reference>
<name>A0A419UWK0_9BACL</name>
<feature type="compositionally biased region" description="Basic residues" evidence="1">
    <location>
        <begin position="27"/>
        <end position="44"/>
    </location>
</feature>
<gene>
    <name evidence="2" type="ORF">ATL39_2927</name>
</gene>
<accession>A0A419UWK0</accession>
<dbReference type="Proteomes" id="UP000285120">
    <property type="component" value="Unassembled WGS sequence"/>
</dbReference>
<evidence type="ECO:0000313" key="3">
    <source>
        <dbReference type="Proteomes" id="UP000285120"/>
    </source>
</evidence>
<evidence type="ECO:0000313" key="2">
    <source>
        <dbReference type="EMBL" id="RKD69508.1"/>
    </source>
</evidence>
<dbReference type="AlphaFoldDB" id="A0A419UWK0"/>
<evidence type="ECO:0000256" key="1">
    <source>
        <dbReference type="SAM" id="MobiDB-lite"/>
    </source>
</evidence>
<organism evidence="2 3">
    <name type="scientific">Sinobaca qinghaiensis</name>
    <dbReference type="NCBI Taxonomy" id="342944"/>
    <lineage>
        <taxon>Bacteria</taxon>
        <taxon>Bacillati</taxon>
        <taxon>Bacillota</taxon>
        <taxon>Bacilli</taxon>
        <taxon>Bacillales</taxon>
        <taxon>Sporolactobacillaceae</taxon>
        <taxon>Sinobaca</taxon>
    </lineage>
</organism>